<evidence type="ECO:0000256" key="1">
    <source>
        <dbReference type="ARBA" id="ARBA00022490"/>
    </source>
</evidence>
<dbReference type="HAMAP" id="MF_03054">
    <property type="entry name" value="CTU2"/>
    <property type="match status" value="1"/>
</dbReference>
<dbReference type="GO" id="GO:0005829">
    <property type="term" value="C:cytosol"/>
    <property type="evidence" value="ECO:0007669"/>
    <property type="project" value="TreeGrafter"/>
</dbReference>
<protein>
    <recommendedName>
        <fullName evidence="5">Cytoplasmic tRNA 2-thiolation protein 2</fullName>
    </recommendedName>
</protein>
<gene>
    <name evidence="3" type="ORF">BOX15_Mlig016996g1</name>
</gene>
<feature type="non-terminal residue" evidence="3">
    <location>
        <position position="1"/>
    </location>
</feature>
<dbReference type="AlphaFoldDB" id="A0A267F4S3"/>
<dbReference type="InterPro" id="IPR014729">
    <property type="entry name" value="Rossmann-like_a/b/a_fold"/>
</dbReference>
<dbReference type="GO" id="GO:0000049">
    <property type="term" value="F:tRNA binding"/>
    <property type="evidence" value="ECO:0007669"/>
    <property type="project" value="InterPro"/>
</dbReference>
<keyword evidence="4" id="KW-1185">Reference proteome</keyword>
<dbReference type="EMBL" id="NIVC01001430">
    <property type="protein sequence ID" value="PAA68032.1"/>
    <property type="molecule type" value="Genomic_DNA"/>
</dbReference>
<dbReference type="PANTHER" id="PTHR20882">
    <property type="entry name" value="CYTOPLASMIC TRNA 2-THIOLATION PROTEIN 2"/>
    <property type="match status" value="1"/>
</dbReference>
<keyword evidence="1" id="KW-0963">Cytoplasm</keyword>
<keyword evidence="2" id="KW-0819">tRNA processing</keyword>
<dbReference type="STRING" id="282301.A0A267F4S3"/>
<evidence type="ECO:0000313" key="3">
    <source>
        <dbReference type="EMBL" id="PAA68032.1"/>
    </source>
</evidence>
<comment type="caution">
    <text evidence="3">The sequence shown here is derived from an EMBL/GenBank/DDBJ whole genome shotgun (WGS) entry which is preliminary data.</text>
</comment>
<evidence type="ECO:0000256" key="2">
    <source>
        <dbReference type="ARBA" id="ARBA00022694"/>
    </source>
</evidence>
<accession>A0A267F4S3</accession>
<dbReference type="OrthoDB" id="25129at2759"/>
<dbReference type="Proteomes" id="UP000215902">
    <property type="component" value="Unassembled WGS sequence"/>
</dbReference>
<dbReference type="Gene3D" id="3.40.50.620">
    <property type="entry name" value="HUPs"/>
    <property type="match status" value="1"/>
</dbReference>
<dbReference type="Pfam" id="PF10288">
    <property type="entry name" value="CTU2"/>
    <property type="match status" value="1"/>
</dbReference>
<dbReference type="SUPFAM" id="SSF52402">
    <property type="entry name" value="Adenine nucleotide alpha hydrolases-like"/>
    <property type="match status" value="1"/>
</dbReference>
<organism evidence="3 4">
    <name type="scientific">Macrostomum lignano</name>
    <dbReference type="NCBI Taxonomy" id="282301"/>
    <lineage>
        <taxon>Eukaryota</taxon>
        <taxon>Metazoa</taxon>
        <taxon>Spiralia</taxon>
        <taxon>Lophotrochozoa</taxon>
        <taxon>Platyhelminthes</taxon>
        <taxon>Rhabditophora</taxon>
        <taxon>Macrostomorpha</taxon>
        <taxon>Macrostomida</taxon>
        <taxon>Macrostomidae</taxon>
        <taxon>Macrostomum</taxon>
    </lineage>
</organism>
<evidence type="ECO:0008006" key="5">
    <source>
        <dbReference type="Google" id="ProtNLM"/>
    </source>
</evidence>
<evidence type="ECO:0000313" key="4">
    <source>
        <dbReference type="Proteomes" id="UP000215902"/>
    </source>
</evidence>
<dbReference type="PANTHER" id="PTHR20882:SF14">
    <property type="entry name" value="CYTOPLASMIC TRNA 2-THIOLATION PROTEIN 2"/>
    <property type="match status" value="1"/>
</dbReference>
<name>A0A267F4S3_9PLAT</name>
<dbReference type="InterPro" id="IPR019407">
    <property type="entry name" value="CTU2"/>
</dbReference>
<proteinExistence type="inferred from homology"/>
<reference evidence="3 4" key="1">
    <citation type="submission" date="2017-06" db="EMBL/GenBank/DDBJ databases">
        <title>A platform for efficient transgenesis in Macrostomum lignano, a flatworm model organism for stem cell research.</title>
        <authorList>
            <person name="Berezikov E."/>
        </authorList>
    </citation>
    <scope>NUCLEOTIDE SEQUENCE [LARGE SCALE GENOMIC DNA]</scope>
    <source>
        <strain evidence="3">DV1</strain>
        <tissue evidence="3">Whole organism</tissue>
    </source>
</reference>
<sequence>CDPDLTEEETAVLTSRLSRQQQHQQQSSLLSGCEKCCQKDNCPVTRVRSAQAVCRQCFLAYCTHQFRAGFGKSQLIRAGERVLVGFSGGNGACALLRLVKQGLAESTHRKLRFTPVFVYIDFATVFNDNGDGPLSGRRAAVLEQFDAHLPVEFERHCLTAAELLPGLSEALAAMTDGTGYRELLHRSVHRCLALASRQFNCSRVLTGETASRLAELTLRSVAQGRLSADSGAFSAIAAGGVCQVRPLRQLTSAETALLSWLAADGLMPVCPRPADPDSPLLNDGQGGGSIPGVIASFLGGLQQSFPATVYNILRTGEKLQSDSVAAGSSSSDSAAAAATPCPACGLSMQQQPSGDDGGNVRSNCNALRALRLSENLARSGDSPEPSTAAAGLWAKEGGRYCYSCSVLLNGCSKRAVLEECLIDADGAD</sequence>
<dbReference type="GO" id="GO:0016783">
    <property type="term" value="F:sulfurtransferase activity"/>
    <property type="evidence" value="ECO:0007669"/>
    <property type="project" value="TreeGrafter"/>
</dbReference>
<dbReference type="GO" id="GO:0002143">
    <property type="term" value="P:tRNA wobble position uridine thiolation"/>
    <property type="evidence" value="ECO:0007669"/>
    <property type="project" value="TreeGrafter"/>
</dbReference>